<gene>
    <name evidence="9" type="ORF">M0811_05476</name>
</gene>
<dbReference type="PANTHER" id="PTHR15608">
    <property type="entry name" value="SPLICING FACTOR U2AF-ASSOCIATED PROTEIN 2"/>
    <property type="match status" value="1"/>
</dbReference>
<feature type="compositionally biased region" description="Basic and acidic residues" evidence="7">
    <location>
        <begin position="273"/>
        <end position="286"/>
    </location>
</feature>
<dbReference type="SMART" id="SM00360">
    <property type="entry name" value="RRM"/>
    <property type="match status" value="2"/>
</dbReference>
<keyword evidence="5" id="KW-0508">mRNA splicing</keyword>
<evidence type="ECO:0000256" key="7">
    <source>
        <dbReference type="SAM" id="MobiDB-lite"/>
    </source>
</evidence>
<dbReference type="AlphaFoldDB" id="A0A9Q0REI3"/>
<dbReference type="InterPro" id="IPR034393">
    <property type="entry name" value="TatSF1-like"/>
</dbReference>
<dbReference type="SUPFAM" id="SSF54928">
    <property type="entry name" value="RNA-binding domain, RBD"/>
    <property type="match status" value="2"/>
</dbReference>
<comment type="similarity">
    <text evidence="1">Belongs to the HTATSF1 family.</text>
</comment>
<dbReference type="CDD" id="cd12285">
    <property type="entry name" value="RRM3_RBM39_like"/>
    <property type="match status" value="1"/>
</dbReference>
<dbReference type="GO" id="GO:0005684">
    <property type="term" value="C:U2-type spliceosomal complex"/>
    <property type="evidence" value="ECO:0007669"/>
    <property type="project" value="TreeGrafter"/>
</dbReference>
<sequence>MSIPNKISLKLNKSSHRKQSLQKQVAHFYSNTKNEAKETTIIKDPIKAKPNMTQEKNKKTQQKEETTKQTQQKEETTKQTQQDPQLEFDPKTNMWVPAVTNQLIENQQQIYQQKSKHTKRKNLKRKEQNQEKKTNEKVEEEQKTNGDEQEIQKRVDEYFGVKKLQRIDKKKSTGNTIENSKEKNNKSKTIARITGLPRDISVEEIYKHFSKCGIIEKNEETKKPEIKIIYDSSEQDKSGAELKYAMPQSLDNALYILDGSEIRANWPIRITRADSEPQEMRNETKRSKTKTRAKKQENPDLSWDYLLGEDPKEAQKREKFAKKMERTVVLKHMFRPDEVQTTQDVVALEDEISEECRNFGIVNEIIICDKEPEGVVMIRFANESHAQKCVLALNGRWFDSRRVIASVWDGTVYKRDPSKASQEERVKIFGKWIENQEEDDNQKKNI</sequence>
<evidence type="ECO:0000256" key="3">
    <source>
        <dbReference type="ARBA" id="ARBA00022737"/>
    </source>
</evidence>
<evidence type="ECO:0000256" key="5">
    <source>
        <dbReference type="ARBA" id="ARBA00023187"/>
    </source>
</evidence>
<evidence type="ECO:0000259" key="8">
    <source>
        <dbReference type="PROSITE" id="PS50102"/>
    </source>
</evidence>
<dbReference type="Proteomes" id="UP001149090">
    <property type="component" value="Unassembled WGS sequence"/>
</dbReference>
<keyword evidence="4 6" id="KW-0694">RNA-binding</keyword>
<dbReference type="PROSITE" id="PS50102">
    <property type="entry name" value="RRM"/>
    <property type="match status" value="1"/>
</dbReference>
<dbReference type="OrthoDB" id="10258585at2759"/>
<feature type="region of interest" description="Disordered" evidence="7">
    <location>
        <begin position="273"/>
        <end position="296"/>
    </location>
</feature>
<dbReference type="OMA" id="GNWRYED"/>
<dbReference type="GO" id="GO:0003723">
    <property type="term" value="F:RNA binding"/>
    <property type="evidence" value="ECO:0007669"/>
    <property type="project" value="UniProtKB-UniRule"/>
</dbReference>
<feature type="compositionally biased region" description="Basic and acidic residues" evidence="7">
    <location>
        <begin position="125"/>
        <end position="149"/>
    </location>
</feature>
<dbReference type="PANTHER" id="PTHR15608:SF0">
    <property type="entry name" value="HIV TAT-SPECIFIC FACTOR 1"/>
    <property type="match status" value="1"/>
</dbReference>
<dbReference type="GO" id="GO:0005686">
    <property type="term" value="C:U2 snRNP"/>
    <property type="evidence" value="ECO:0007669"/>
    <property type="project" value="TreeGrafter"/>
</dbReference>
<feature type="region of interest" description="Disordered" evidence="7">
    <location>
        <begin position="1"/>
        <end position="94"/>
    </location>
</feature>
<dbReference type="FunFam" id="3.30.70.330:FF:000105">
    <property type="entry name" value="HIV Tat-specific factor 1 homolog"/>
    <property type="match status" value="1"/>
</dbReference>
<feature type="compositionally biased region" description="Basic and acidic residues" evidence="7">
    <location>
        <begin position="34"/>
        <end position="47"/>
    </location>
</feature>
<evidence type="ECO:0000256" key="2">
    <source>
        <dbReference type="ARBA" id="ARBA00022664"/>
    </source>
</evidence>
<proteinExistence type="inferred from homology"/>
<evidence type="ECO:0000256" key="1">
    <source>
        <dbReference type="ARBA" id="ARBA00007747"/>
    </source>
</evidence>
<evidence type="ECO:0000256" key="6">
    <source>
        <dbReference type="PROSITE-ProRule" id="PRU00176"/>
    </source>
</evidence>
<evidence type="ECO:0000256" key="4">
    <source>
        <dbReference type="ARBA" id="ARBA00022884"/>
    </source>
</evidence>
<evidence type="ECO:0000313" key="9">
    <source>
        <dbReference type="EMBL" id="KAJ5077786.1"/>
    </source>
</evidence>
<dbReference type="Pfam" id="PF00076">
    <property type="entry name" value="RRM_1"/>
    <property type="match status" value="1"/>
</dbReference>
<keyword evidence="3" id="KW-0677">Repeat</keyword>
<keyword evidence="10" id="KW-1185">Reference proteome</keyword>
<reference evidence="9" key="1">
    <citation type="submission" date="2022-10" db="EMBL/GenBank/DDBJ databases">
        <title>Novel sulphate-reducing endosymbionts in the free-living metamonad Anaeramoeba.</title>
        <authorList>
            <person name="Jerlstrom-Hultqvist J."/>
            <person name="Cepicka I."/>
            <person name="Gallot-Lavallee L."/>
            <person name="Salas-Leiva D."/>
            <person name="Curtis B.A."/>
            <person name="Zahonova K."/>
            <person name="Pipaliya S."/>
            <person name="Dacks J."/>
            <person name="Roger A.J."/>
        </authorList>
    </citation>
    <scope>NUCLEOTIDE SEQUENCE</scope>
    <source>
        <strain evidence="9">BMAN</strain>
    </source>
</reference>
<protein>
    <submittedName>
        <fullName evidence="9">Splicing factor u2af-associated protein</fullName>
    </submittedName>
</protein>
<feature type="domain" description="RRM" evidence="8">
    <location>
        <begin position="189"/>
        <end position="275"/>
    </location>
</feature>
<dbReference type="InterPro" id="IPR035979">
    <property type="entry name" value="RBD_domain_sf"/>
</dbReference>
<dbReference type="InterPro" id="IPR012677">
    <property type="entry name" value="Nucleotide-bd_a/b_plait_sf"/>
</dbReference>
<keyword evidence="2" id="KW-0507">mRNA processing</keyword>
<feature type="compositionally biased region" description="Basic residues" evidence="7">
    <location>
        <begin position="114"/>
        <end position="124"/>
    </location>
</feature>
<name>A0A9Q0REI3_ANAIG</name>
<comment type="caution">
    <text evidence="9">The sequence shown here is derived from an EMBL/GenBank/DDBJ whole genome shotgun (WGS) entry which is preliminary data.</text>
</comment>
<dbReference type="InterPro" id="IPR000504">
    <property type="entry name" value="RRM_dom"/>
</dbReference>
<organism evidence="9 10">
    <name type="scientific">Anaeramoeba ignava</name>
    <name type="common">Anaerobic marine amoeba</name>
    <dbReference type="NCBI Taxonomy" id="1746090"/>
    <lineage>
        <taxon>Eukaryota</taxon>
        <taxon>Metamonada</taxon>
        <taxon>Anaeramoebidae</taxon>
        <taxon>Anaeramoeba</taxon>
    </lineage>
</organism>
<accession>A0A9Q0REI3</accession>
<evidence type="ECO:0000313" key="10">
    <source>
        <dbReference type="Proteomes" id="UP001149090"/>
    </source>
</evidence>
<feature type="region of interest" description="Disordered" evidence="7">
    <location>
        <begin position="111"/>
        <end position="149"/>
    </location>
</feature>
<dbReference type="EMBL" id="JAPDFW010000056">
    <property type="protein sequence ID" value="KAJ5077786.1"/>
    <property type="molecule type" value="Genomic_DNA"/>
</dbReference>
<feature type="compositionally biased region" description="Basic and acidic residues" evidence="7">
    <location>
        <begin position="55"/>
        <end position="77"/>
    </location>
</feature>
<dbReference type="GO" id="GO:0000398">
    <property type="term" value="P:mRNA splicing, via spliceosome"/>
    <property type="evidence" value="ECO:0007669"/>
    <property type="project" value="UniProtKB-ARBA"/>
</dbReference>
<dbReference type="Gene3D" id="3.30.70.330">
    <property type="match status" value="2"/>
</dbReference>